<accession>A0A0V1NAA7</accession>
<protein>
    <recommendedName>
        <fullName evidence="4">Secreted protein</fullName>
    </recommendedName>
</protein>
<evidence type="ECO:0000313" key="3">
    <source>
        <dbReference type="Proteomes" id="UP000054843"/>
    </source>
</evidence>
<dbReference type="AlphaFoldDB" id="A0A0V1NAA7"/>
<comment type="caution">
    <text evidence="2">The sequence shown here is derived from an EMBL/GenBank/DDBJ whole genome shotgun (WGS) entry which is preliminary data.</text>
</comment>
<evidence type="ECO:0000313" key="2">
    <source>
        <dbReference type="EMBL" id="KRZ80773.1"/>
    </source>
</evidence>
<feature type="chain" id="PRO_5006883284" description="Secreted protein" evidence="1">
    <location>
        <begin position="23"/>
        <end position="108"/>
    </location>
</feature>
<evidence type="ECO:0000256" key="1">
    <source>
        <dbReference type="SAM" id="SignalP"/>
    </source>
</evidence>
<dbReference type="EMBL" id="JYDO01000001">
    <property type="protein sequence ID" value="KRZ80773.1"/>
    <property type="molecule type" value="Genomic_DNA"/>
</dbReference>
<keyword evidence="1" id="KW-0732">Signal</keyword>
<evidence type="ECO:0008006" key="4">
    <source>
        <dbReference type="Google" id="ProtNLM"/>
    </source>
</evidence>
<reference evidence="2 3" key="1">
    <citation type="submission" date="2015-01" db="EMBL/GenBank/DDBJ databases">
        <title>Evolution of Trichinella species and genotypes.</title>
        <authorList>
            <person name="Korhonen P.K."/>
            <person name="Edoardo P."/>
            <person name="Giuseppe L.R."/>
            <person name="Gasser R.B."/>
        </authorList>
    </citation>
    <scope>NUCLEOTIDE SEQUENCE [LARGE SCALE GENOMIC DNA]</scope>
    <source>
        <strain evidence="2">ISS1980</strain>
    </source>
</reference>
<name>A0A0V1NAA7_9BILA</name>
<organism evidence="2 3">
    <name type="scientific">Trichinella papuae</name>
    <dbReference type="NCBI Taxonomy" id="268474"/>
    <lineage>
        <taxon>Eukaryota</taxon>
        <taxon>Metazoa</taxon>
        <taxon>Ecdysozoa</taxon>
        <taxon>Nematoda</taxon>
        <taxon>Enoplea</taxon>
        <taxon>Dorylaimia</taxon>
        <taxon>Trichinellida</taxon>
        <taxon>Trichinellidae</taxon>
        <taxon>Trichinella</taxon>
    </lineage>
</organism>
<proteinExistence type="predicted"/>
<sequence length="108" mass="11441">MLLGLLPVLASIFDWLIGNSKCKGNSISLFLLIPEINDSAWIAVCESSAALMSTSCKAVTSILSTGGFCFAGVGRTISAAFRMAHFKFSCATSTKLGSLVLSLYDFSF</sequence>
<dbReference type="OrthoDB" id="10344377at2759"/>
<keyword evidence="3" id="KW-1185">Reference proteome</keyword>
<dbReference type="Proteomes" id="UP000054843">
    <property type="component" value="Unassembled WGS sequence"/>
</dbReference>
<feature type="signal peptide" evidence="1">
    <location>
        <begin position="1"/>
        <end position="22"/>
    </location>
</feature>
<gene>
    <name evidence="2" type="ORF">T10_2856</name>
</gene>